<accession>A0A8E2JFM9</accession>
<feature type="signal peptide" evidence="1">
    <location>
        <begin position="1"/>
        <end position="17"/>
    </location>
</feature>
<evidence type="ECO:0000313" key="3">
    <source>
        <dbReference type="Proteomes" id="UP000250266"/>
    </source>
</evidence>
<feature type="chain" id="PRO_5034081968" evidence="1">
    <location>
        <begin position="18"/>
        <end position="289"/>
    </location>
</feature>
<evidence type="ECO:0000313" key="2">
    <source>
        <dbReference type="EMBL" id="OCK80778.1"/>
    </source>
</evidence>
<sequence length="289" mass="30501">MIFSSVIVLSLVAAATALPEPVQCGRDGRIISRNVKRYLPKRDIGEDTVKRCEEAVNCEIYDSPAGKRMRFKRGMEPGSEHYKTLFYEADGLTKRQNTVNTAVDTGINSLNYGTTGASGPGGAIHHLVDACQDIACDTAAINVDTTYVYPHGPSGETLVLHPHGEFDNAEERDFLIAAMVVTAGVGEQVQQVKWSVAAPCGAGKSGSMPQVTQTSFINISRHVTLQGGGTAIQGWMIIEAELQADTSNWCTVLTGLGTQISGVISAIPPVAADGATGAAFFGLITPACS</sequence>
<gene>
    <name evidence="2" type="ORF">K432DRAFT_442901</name>
</gene>
<reference evidence="2 3" key="1">
    <citation type="journal article" date="2016" name="Nat. Commun.">
        <title>Ectomycorrhizal ecology is imprinted in the genome of the dominant symbiotic fungus Cenococcum geophilum.</title>
        <authorList>
            <consortium name="DOE Joint Genome Institute"/>
            <person name="Peter M."/>
            <person name="Kohler A."/>
            <person name="Ohm R.A."/>
            <person name="Kuo A."/>
            <person name="Krutzmann J."/>
            <person name="Morin E."/>
            <person name="Arend M."/>
            <person name="Barry K.W."/>
            <person name="Binder M."/>
            <person name="Choi C."/>
            <person name="Clum A."/>
            <person name="Copeland A."/>
            <person name="Grisel N."/>
            <person name="Haridas S."/>
            <person name="Kipfer T."/>
            <person name="LaButti K."/>
            <person name="Lindquist E."/>
            <person name="Lipzen A."/>
            <person name="Maire R."/>
            <person name="Meier B."/>
            <person name="Mihaltcheva S."/>
            <person name="Molinier V."/>
            <person name="Murat C."/>
            <person name="Poggeler S."/>
            <person name="Quandt C.A."/>
            <person name="Sperisen C."/>
            <person name="Tritt A."/>
            <person name="Tisserant E."/>
            <person name="Crous P.W."/>
            <person name="Henrissat B."/>
            <person name="Nehls U."/>
            <person name="Egli S."/>
            <person name="Spatafora J.W."/>
            <person name="Grigoriev I.V."/>
            <person name="Martin F.M."/>
        </authorList>
    </citation>
    <scope>NUCLEOTIDE SEQUENCE [LARGE SCALE GENOMIC DNA]</scope>
    <source>
        <strain evidence="2 3">CBS 459.81</strain>
    </source>
</reference>
<name>A0A8E2JFM9_9PEZI</name>
<keyword evidence="1" id="KW-0732">Signal</keyword>
<proteinExistence type="predicted"/>
<protein>
    <submittedName>
        <fullName evidence="2">Uncharacterized protein</fullName>
    </submittedName>
</protein>
<evidence type="ECO:0000256" key="1">
    <source>
        <dbReference type="SAM" id="SignalP"/>
    </source>
</evidence>
<dbReference type="OrthoDB" id="4704201at2759"/>
<keyword evidence="3" id="KW-1185">Reference proteome</keyword>
<dbReference type="AlphaFoldDB" id="A0A8E2JFM9"/>
<dbReference type="Proteomes" id="UP000250266">
    <property type="component" value="Unassembled WGS sequence"/>
</dbReference>
<dbReference type="EMBL" id="KV744946">
    <property type="protein sequence ID" value="OCK80778.1"/>
    <property type="molecule type" value="Genomic_DNA"/>
</dbReference>
<organism evidence="2 3">
    <name type="scientific">Lepidopterella palustris CBS 459.81</name>
    <dbReference type="NCBI Taxonomy" id="1314670"/>
    <lineage>
        <taxon>Eukaryota</taxon>
        <taxon>Fungi</taxon>
        <taxon>Dikarya</taxon>
        <taxon>Ascomycota</taxon>
        <taxon>Pezizomycotina</taxon>
        <taxon>Dothideomycetes</taxon>
        <taxon>Pleosporomycetidae</taxon>
        <taxon>Mytilinidiales</taxon>
        <taxon>Argynnaceae</taxon>
        <taxon>Lepidopterella</taxon>
    </lineage>
</organism>